<dbReference type="InterPro" id="IPR018973">
    <property type="entry name" value="MZB"/>
</dbReference>
<protein>
    <submittedName>
        <fullName evidence="5">DEAD/DEAH box helicase</fullName>
    </submittedName>
</protein>
<evidence type="ECO:0000259" key="3">
    <source>
        <dbReference type="PROSITE" id="PS51192"/>
    </source>
</evidence>
<dbReference type="PROSITE" id="PS51194">
    <property type="entry name" value="HELICASE_CTER"/>
    <property type="match status" value="1"/>
</dbReference>
<dbReference type="RefSeq" id="WP_219082171.1">
    <property type="nucleotide sequence ID" value="NZ_CP079216.1"/>
</dbReference>
<sequence>MDVFKVRETVIEDYRAFTTSSIDVKDARLKDHYEQELDADRQWPEPWISLNPAFASGGSVDELVRDGILHPECDPIFRVKQHLEDRGTSPITLHRHQREAIEVARTGESYVLTTGTGSGKSLAYIVPIVDHVLRQPKTPGVKAIIVYPMNALANSQRGELEKFLRNGYGEGNEPVTFARYTGQESGEERDRILKDPPDILLTNYVMLELVLTRPDERARLVKAARGLQFLVLDELHTYRGRQGADVSMLVRRVRDACASPNLQCIGTSATMASGGSSIDQRRTVAEVATRIFGAPVTPDHVIGETLTRATTGRDDDVTGLRAAVRSGQLPGDFDALAASPLAAWIETTFGLTTEEGTGQLVRQSPRRLREHAAPALSDITDEPVPDCHEAIQRCLLEGSEVRHPRTGRPLFAFRLHQFISKGDTLYVSLEPEDTRFITSKYQVAVPSAKEKLLYPLAFCRECGQEYAVVRAVTRAGETSYQPRASRDVSEDSAQDGYLYISTSLPWPVDPIADGRLPDSWVDVDNDPLPAKVRYLPRRVTVDTAGHEVPVGGTPAAFIPAPFTFCLSCQVSYEQTRGRDFSKLATLDAEGRSSAISVISSSMVRALREVPEDELPKEARKLLTFVDNRQDASLQAGHLNDFVQIAQVRGALFAAMKSNPEGLTHEDVAAHVVNALGLDFADYAASPEALYAAKARTERALRELVEYRLYLDLQRGWRITMPNLEQTGLLRVSYESLNDVAADQGLWESKHPALRDAANGHREELCRIIVDEFRKVLAVDVDCLTETGFEKIKRQSSQELAGAWSMPGNEQMAPVGTVFAFASQPGRPRQGLHLTGRSALGRYLRRPNQFPSQPARLTTDEAQQVIHDILSVLSRVGILTQVDSDGQRGHRLKASAIRWNAGDGTSAASDPIRKTLDADAGGRVNAFFKTLYEGVARELRGLSAREHTAQVPPAERENREREFREGSLPLLYCSPTMELGVDISSLNAVGLRNVPPTPANYAQRSGRAGRSGQPALVLTYCATGNSHDQYYFRRPADMVAGSVAAPRLDLTNEALLRSHVQAVWLAETGEKLGSKMTDLLATEGQDPSLVMRPEKAHAFADSDAIRRAIGHAQSIVAPMLTELQATAWWQDNWVEDVVNKAPSNLDKACDRWRKLYRAALADQATQNRIVLESSHSQKAHRAAQARRREAESQLRLLRNEDDESNHSDFYTYRYLASEGFLPGYSFPRLPLAAYIPAVRGAVGKFDGGDYIQRPRFMAISEFGPGALIYHEGARYEVTRVQVPLSQTGQGVIDTSEARRCSECGYHHDRKPGLDVCENCGSELGSTTYGLMQLTTVYTRRRERISSDEEERRRAGYELQTSYRFTEHGSRSGKLAAEIVAGDGAPLAELVYGDSAEVRVTNRGRRRRKDPSTVGFYLDPVEGAWISESKGDNALATDPDGDPDLAKAVRVIPYVRDHRNILVVRLAAALPDDAAVTLRNALERGIEAAFQLEDSELASEALPDPEHRSRMLFTESAEGGAGVLRRLQAEPDALALAARTALSIAHFDPDTGADLSAPEAREERCERACYDCLLSYGNQSDHASIDRHTIRDLLLDLASGRTVASSSAQTRGDHADALMDASDSDLERRWIRLLLEGDYKLPDSAQPLLSDAGCRPDFAYSDARVVIFIDGPVHDRPDKAAEDAAVQERLMDAGYTWLRFSHDADWDSLVKEHSFVFGEGRTA</sequence>
<keyword evidence="6" id="KW-1185">Reference proteome</keyword>
<dbReference type="InterPro" id="IPR001650">
    <property type="entry name" value="Helicase_C-like"/>
</dbReference>
<dbReference type="EMBL" id="CP079216">
    <property type="protein sequence ID" value="QXT62880.1"/>
    <property type="molecule type" value="Genomic_DNA"/>
</dbReference>
<name>A0ABX8SKC6_9ACTN</name>
<gene>
    <name evidence="5" type="ORF">KDB89_14325</name>
</gene>
<keyword evidence="5" id="KW-0378">Hydrolase</keyword>
<dbReference type="PROSITE" id="PS51192">
    <property type="entry name" value="HELICASE_ATP_BIND_1"/>
    <property type="match status" value="1"/>
</dbReference>
<keyword evidence="1" id="KW-0547">Nucleotide-binding</keyword>
<dbReference type="InterPro" id="IPR011545">
    <property type="entry name" value="DEAD/DEAH_box_helicase_dom"/>
</dbReference>
<evidence type="ECO:0000313" key="6">
    <source>
        <dbReference type="Proteomes" id="UP000824504"/>
    </source>
</evidence>
<dbReference type="PANTHER" id="PTHR47962:SF5">
    <property type="entry name" value="ATP-DEPENDENT HELICASE LHR-RELATED"/>
    <property type="match status" value="1"/>
</dbReference>
<keyword evidence="2" id="KW-0067">ATP-binding</keyword>
<feature type="domain" description="Helicase ATP-binding" evidence="3">
    <location>
        <begin position="101"/>
        <end position="271"/>
    </location>
</feature>
<dbReference type="Pfam" id="PF00271">
    <property type="entry name" value="Helicase_C"/>
    <property type="match status" value="1"/>
</dbReference>
<evidence type="ECO:0000256" key="2">
    <source>
        <dbReference type="ARBA" id="ARBA00022840"/>
    </source>
</evidence>
<evidence type="ECO:0000313" key="5">
    <source>
        <dbReference type="EMBL" id="QXT62880.1"/>
    </source>
</evidence>
<dbReference type="CDD" id="cd17923">
    <property type="entry name" value="DEXHc_Hrq1-like"/>
    <property type="match status" value="1"/>
</dbReference>
<feature type="domain" description="Helicase C-terminal" evidence="4">
    <location>
        <begin position="910"/>
        <end position="1055"/>
    </location>
</feature>
<evidence type="ECO:0000259" key="4">
    <source>
        <dbReference type="PROSITE" id="PS51194"/>
    </source>
</evidence>
<dbReference type="GO" id="GO:0004386">
    <property type="term" value="F:helicase activity"/>
    <property type="evidence" value="ECO:0007669"/>
    <property type="project" value="UniProtKB-KW"/>
</dbReference>
<proteinExistence type="predicted"/>
<dbReference type="SMART" id="SM00487">
    <property type="entry name" value="DEXDc"/>
    <property type="match status" value="1"/>
</dbReference>
<reference evidence="5 6" key="1">
    <citation type="submission" date="2021-07" db="EMBL/GenBank/DDBJ databases">
        <title>complete genome sequencing of Tessaracoccus sp.J1M15.</title>
        <authorList>
            <person name="Bae J.-W."/>
            <person name="Kim D.-y."/>
        </authorList>
    </citation>
    <scope>NUCLEOTIDE SEQUENCE [LARGE SCALE GENOMIC DNA]</scope>
    <source>
        <strain evidence="5 6">J1M15</strain>
    </source>
</reference>
<dbReference type="PANTHER" id="PTHR47962">
    <property type="entry name" value="ATP-DEPENDENT HELICASE LHR-RELATED-RELATED"/>
    <property type="match status" value="1"/>
</dbReference>
<dbReference type="Pfam" id="PF09369">
    <property type="entry name" value="MZB"/>
    <property type="match status" value="1"/>
</dbReference>
<dbReference type="Proteomes" id="UP000824504">
    <property type="component" value="Chromosome"/>
</dbReference>
<dbReference type="Pfam" id="PF00270">
    <property type="entry name" value="DEAD"/>
    <property type="match status" value="1"/>
</dbReference>
<keyword evidence="5" id="KW-0347">Helicase</keyword>
<dbReference type="SMART" id="SM00490">
    <property type="entry name" value="HELICc"/>
    <property type="match status" value="1"/>
</dbReference>
<organism evidence="5 6">
    <name type="scientific">Tessaracoccus palaemonis</name>
    <dbReference type="NCBI Taxonomy" id="2829499"/>
    <lineage>
        <taxon>Bacteria</taxon>
        <taxon>Bacillati</taxon>
        <taxon>Actinomycetota</taxon>
        <taxon>Actinomycetes</taxon>
        <taxon>Propionibacteriales</taxon>
        <taxon>Propionibacteriaceae</taxon>
        <taxon>Tessaracoccus</taxon>
    </lineage>
</organism>
<accession>A0ABX8SKC6</accession>
<evidence type="ECO:0000256" key="1">
    <source>
        <dbReference type="ARBA" id="ARBA00022741"/>
    </source>
</evidence>
<dbReference type="InterPro" id="IPR052511">
    <property type="entry name" value="ATP-dep_Helicase"/>
</dbReference>
<dbReference type="InterPro" id="IPR014001">
    <property type="entry name" value="Helicase_ATP-bd"/>
</dbReference>